<accession>A0AAE6ZN02</accession>
<reference evidence="4" key="1">
    <citation type="submission" date="2020-04" db="EMBL/GenBank/DDBJ databases">
        <authorList>
            <person name="Kittiwongwattana C."/>
        </authorList>
    </citation>
    <scope>NUCLEOTIDE SEQUENCE [LARGE SCALE GENOMIC DNA]</scope>
    <source>
        <strain evidence="4">1310</strain>
    </source>
</reference>
<dbReference type="Pfam" id="PF12728">
    <property type="entry name" value="HTH_17"/>
    <property type="match status" value="1"/>
</dbReference>
<organism evidence="3 4">
    <name type="scientific">Chitinophaga oryzae</name>
    <dbReference type="NCBI Taxonomy" id="2725414"/>
    <lineage>
        <taxon>Bacteria</taxon>
        <taxon>Pseudomonadati</taxon>
        <taxon>Bacteroidota</taxon>
        <taxon>Chitinophagia</taxon>
        <taxon>Chitinophagales</taxon>
        <taxon>Chitinophagaceae</taxon>
        <taxon>Chitinophaga</taxon>
    </lineage>
</organism>
<dbReference type="AlphaFoldDB" id="A0AAE6ZN02"/>
<gene>
    <name evidence="3" type="ORF">HF329_23445</name>
</gene>
<name>A0AAE6ZN02_9BACT</name>
<protein>
    <submittedName>
        <fullName evidence="3">Helix-turn-helix domain-containing protein</fullName>
    </submittedName>
</protein>
<proteinExistence type="predicted"/>
<dbReference type="InterPro" id="IPR010093">
    <property type="entry name" value="SinI_DNA-bd"/>
</dbReference>
<dbReference type="InterPro" id="IPR041657">
    <property type="entry name" value="HTH_17"/>
</dbReference>
<dbReference type="EMBL" id="CP051205">
    <property type="protein sequence ID" value="QJB36234.1"/>
    <property type="molecule type" value="Genomic_DNA"/>
</dbReference>
<dbReference type="Proteomes" id="UP000502421">
    <property type="component" value="Chromosome"/>
</dbReference>
<dbReference type="Gene3D" id="1.10.1660.10">
    <property type="match status" value="1"/>
</dbReference>
<sequence>MIAEAVNQELAKHLPPANQSPCSNELLTRREAARLLGISLPTLLDYTKQGKITGYRLGTRVRYKRSELEQSLTQIRSAKQKGGIYDKK</sequence>
<evidence type="ECO:0000259" key="2">
    <source>
        <dbReference type="Pfam" id="PF12728"/>
    </source>
</evidence>
<evidence type="ECO:0000256" key="1">
    <source>
        <dbReference type="SAM" id="MobiDB-lite"/>
    </source>
</evidence>
<dbReference type="GO" id="GO:0003677">
    <property type="term" value="F:DNA binding"/>
    <property type="evidence" value="ECO:0007669"/>
    <property type="project" value="InterPro"/>
</dbReference>
<dbReference type="KEGG" id="coy:HF329_23445"/>
<dbReference type="NCBIfam" id="TIGR01764">
    <property type="entry name" value="excise"/>
    <property type="match status" value="1"/>
</dbReference>
<feature type="domain" description="Helix-turn-helix" evidence="2">
    <location>
        <begin position="26"/>
        <end position="74"/>
    </location>
</feature>
<feature type="region of interest" description="Disordered" evidence="1">
    <location>
        <begin position="1"/>
        <end position="23"/>
    </location>
</feature>
<dbReference type="InterPro" id="IPR009061">
    <property type="entry name" value="DNA-bd_dom_put_sf"/>
</dbReference>
<evidence type="ECO:0000313" key="4">
    <source>
        <dbReference type="Proteomes" id="UP000502421"/>
    </source>
</evidence>
<dbReference type="SUPFAM" id="SSF46955">
    <property type="entry name" value="Putative DNA-binding domain"/>
    <property type="match status" value="1"/>
</dbReference>
<evidence type="ECO:0000313" key="3">
    <source>
        <dbReference type="EMBL" id="QJB36234.1"/>
    </source>
</evidence>